<comment type="caution">
    <text evidence="2">The sequence shown here is derived from an EMBL/GenBank/DDBJ whole genome shotgun (WGS) entry which is preliminary data.</text>
</comment>
<gene>
    <name evidence="2" type="ORF">PSON_ATCC_30995.1.T0250289</name>
</gene>
<dbReference type="OrthoDB" id="290587at2759"/>
<proteinExistence type="predicted"/>
<organism evidence="2 3">
    <name type="scientific">Paramecium sonneborni</name>
    <dbReference type="NCBI Taxonomy" id="65129"/>
    <lineage>
        <taxon>Eukaryota</taxon>
        <taxon>Sar</taxon>
        <taxon>Alveolata</taxon>
        <taxon>Ciliophora</taxon>
        <taxon>Intramacronucleata</taxon>
        <taxon>Oligohymenophorea</taxon>
        <taxon>Peniculida</taxon>
        <taxon>Parameciidae</taxon>
        <taxon>Paramecium</taxon>
    </lineage>
</organism>
<feature type="domain" description="Jacalin-type lectin" evidence="1">
    <location>
        <begin position="33"/>
        <end position="143"/>
    </location>
</feature>
<dbReference type="Pfam" id="PF01419">
    <property type="entry name" value="Jacalin"/>
    <property type="match status" value="1"/>
</dbReference>
<evidence type="ECO:0000313" key="3">
    <source>
        <dbReference type="Proteomes" id="UP000692954"/>
    </source>
</evidence>
<name>A0A8S1LV00_9CILI</name>
<evidence type="ECO:0000259" key="1">
    <source>
        <dbReference type="Pfam" id="PF01419"/>
    </source>
</evidence>
<sequence length="168" mass="19189">MFNSEIHIGIERQNHKSFDDLEKMNLLAQPITISMIKIQYTKDCILGLKIKYRGMDGQTVVGKSSRKLKLFGVHFSKFKIEKNDCIKEIFGFAGSTINQLGIRTYRGQEVICGTCQGQAFSYYIPNHTFIAAKGSYDQFLEYICFRVIPLTPEQITKFGSGNEIQKKL</sequence>
<protein>
    <recommendedName>
        <fullName evidence="1">Jacalin-type lectin domain-containing protein</fullName>
    </recommendedName>
</protein>
<evidence type="ECO:0000313" key="2">
    <source>
        <dbReference type="EMBL" id="CAD8069451.1"/>
    </source>
</evidence>
<accession>A0A8S1LV00</accession>
<dbReference type="EMBL" id="CAJJDN010000025">
    <property type="protein sequence ID" value="CAD8069451.1"/>
    <property type="molecule type" value="Genomic_DNA"/>
</dbReference>
<reference evidence="2" key="1">
    <citation type="submission" date="2021-01" db="EMBL/GenBank/DDBJ databases">
        <authorList>
            <consortium name="Genoscope - CEA"/>
            <person name="William W."/>
        </authorList>
    </citation>
    <scope>NUCLEOTIDE SEQUENCE</scope>
</reference>
<dbReference type="AlphaFoldDB" id="A0A8S1LV00"/>
<dbReference type="InterPro" id="IPR001229">
    <property type="entry name" value="Jacalin-like_lectin_dom"/>
</dbReference>
<keyword evidence="3" id="KW-1185">Reference proteome</keyword>
<dbReference type="Proteomes" id="UP000692954">
    <property type="component" value="Unassembled WGS sequence"/>
</dbReference>